<keyword evidence="3" id="KW-1185">Reference proteome</keyword>
<reference evidence="3" key="2">
    <citation type="submission" date="2015-01" db="EMBL/GenBank/DDBJ databases">
        <title>Evolutionary Origins and Diversification of the Mycorrhizal Mutualists.</title>
        <authorList>
            <consortium name="DOE Joint Genome Institute"/>
            <consortium name="Mycorrhizal Genomics Consortium"/>
            <person name="Kohler A."/>
            <person name="Kuo A."/>
            <person name="Nagy L.G."/>
            <person name="Floudas D."/>
            <person name="Copeland A."/>
            <person name="Barry K.W."/>
            <person name="Cichocki N."/>
            <person name="Veneault-Fourrey C."/>
            <person name="LaButti K."/>
            <person name="Lindquist E.A."/>
            <person name="Lipzen A."/>
            <person name="Lundell T."/>
            <person name="Morin E."/>
            <person name="Murat C."/>
            <person name="Riley R."/>
            <person name="Ohm R."/>
            <person name="Sun H."/>
            <person name="Tunlid A."/>
            <person name="Henrissat B."/>
            <person name="Grigoriev I.V."/>
            <person name="Hibbett D.S."/>
            <person name="Martin F."/>
        </authorList>
    </citation>
    <scope>NUCLEOTIDE SEQUENCE [LARGE SCALE GENOMIC DNA]</scope>
    <source>
        <strain evidence="3">ATCC 200175</strain>
    </source>
</reference>
<sequence length="147" mass="15766">MRFGLTAIIASAALVSAAPRARQSCSEATRFGVLTVSPTTVSAGDSLIIDADFTCAINYFGIQPEYTDYYIEVPVNNNGYEPPILLARRTLPSGSTSDQFTVEVPYADYFQNASYVVILDTTYPITGSNGSPYYVVGGVEAPITINV</sequence>
<organism evidence="2 3">
    <name type="scientific">Paxillus involutus ATCC 200175</name>
    <dbReference type="NCBI Taxonomy" id="664439"/>
    <lineage>
        <taxon>Eukaryota</taxon>
        <taxon>Fungi</taxon>
        <taxon>Dikarya</taxon>
        <taxon>Basidiomycota</taxon>
        <taxon>Agaricomycotina</taxon>
        <taxon>Agaricomycetes</taxon>
        <taxon>Agaricomycetidae</taxon>
        <taxon>Boletales</taxon>
        <taxon>Paxilineae</taxon>
        <taxon>Paxillaceae</taxon>
        <taxon>Paxillus</taxon>
    </lineage>
</organism>
<dbReference type="OrthoDB" id="3043660at2759"/>
<evidence type="ECO:0000313" key="3">
    <source>
        <dbReference type="Proteomes" id="UP000053647"/>
    </source>
</evidence>
<feature type="signal peptide" evidence="1">
    <location>
        <begin position="1"/>
        <end position="17"/>
    </location>
</feature>
<dbReference type="HOGENOM" id="CLU_148857_0_0_1"/>
<evidence type="ECO:0000256" key="1">
    <source>
        <dbReference type="SAM" id="SignalP"/>
    </source>
</evidence>
<protein>
    <submittedName>
        <fullName evidence="2">Uncharacterized protein</fullName>
    </submittedName>
</protein>
<name>A0A0C9STA7_PAXIN</name>
<dbReference type="AlphaFoldDB" id="A0A0C9STA7"/>
<gene>
    <name evidence="2" type="ORF">PAXINDRAFT_171466</name>
</gene>
<keyword evidence="1" id="KW-0732">Signal</keyword>
<proteinExistence type="predicted"/>
<feature type="chain" id="PRO_5002220033" evidence="1">
    <location>
        <begin position="18"/>
        <end position="147"/>
    </location>
</feature>
<dbReference type="Proteomes" id="UP000053647">
    <property type="component" value="Unassembled WGS sequence"/>
</dbReference>
<reference evidence="2 3" key="1">
    <citation type="submission" date="2014-06" db="EMBL/GenBank/DDBJ databases">
        <authorList>
            <consortium name="DOE Joint Genome Institute"/>
            <person name="Kuo A."/>
            <person name="Kohler A."/>
            <person name="Nagy L.G."/>
            <person name="Floudas D."/>
            <person name="Copeland A."/>
            <person name="Barry K.W."/>
            <person name="Cichocki N."/>
            <person name="Veneault-Fourrey C."/>
            <person name="LaButti K."/>
            <person name="Lindquist E.A."/>
            <person name="Lipzen A."/>
            <person name="Lundell T."/>
            <person name="Morin E."/>
            <person name="Murat C."/>
            <person name="Sun H."/>
            <person name="Tunlid A."/>
            <person name="Henrissat B."/>
            <person name="Grigoriev I.V."/>
            <person name="Hibbett D.S."/>
            <person name="Martin F."/>
            <person name="Nordberg H.P."/>
            <person name="Cantor M.N."/>
            <person name="Hua S.X."/>
        </authorList>
    </citation>
    <scope>NUCLEOTIDE SEQUENCE [LARGE SCALE GENOMIC DNA]</scope>
    <source>
        <strain evidence="2 3">ATCC 200175</strain>
    </source>
</reference>
<evidence type="ECO:0000313" key="2">
    <source>
        <dbReference type="EMBL" id="KIJ11954.1"/>
    </source>
</evidence>
<dbReference type="EMBL" id="KN819370">
    <property type="protein sequence ID" value="KIJ11954.1"/>
    <property type="molecule type" value="Genomic_DNA"/>
</dbReference>
<accession>A0A0C9STA7</accession>